<reference evidence="1 2" key="1">
    <citation type="submission" date="2020-01" db="EMBL/GenBank/DDBJ databases">
        <title>Genome sequence of a 1,3-propanediol producer, Clostridium butyricum S3.</title>
        <authorList>
            <person name="Zhou J."/>
        </authorList>
    </citation>
    <scope>NUCLEOTIDE SEQUENCE [LARGE SCALE GENOMIC DNA]</scope>
    <source>
        <strain evidence="1 2">S3</strain>
    </source>
</reference>
<dbReference type="EMBL" id="WOFV02000010">
    <property type="protein sequence ID" value="NAS17261.1"/>
    <property type="molecule type" value="Genomic_DNA"/>
</dbReference>
<protein>
    <submittedName>
        <fullName evidence="1">BREX-1 system phosphatase PglZ type A</fullName>
    </submittedName>
</protein>
<dbReference type="AlphaFoldDB" id="A0A6L9ELH2"/>
<name>A0A6L9ELH2_CLOBU</name>
<evidence type="ECO:0000313" key="1">
    <source>
        <dbReference type="EMBL" id="NAS17261.1"/>
    </source>
</evidence>
<proteinExistence type="predicted"/>
<accession>A0A6L9ELH2</accession>
<sequence>MNLQEINKFLKDLFSKPLGDGKKRNIVFWYDENEDFVEEIDSFDLEDVKVIKLTQNNAFHTKYYIEKEDTENNILVYSNMKKPEPNEDWLYDIFCYSEEFSTDRATAIMRELGITNSALKETFKKYNTFFKNKERIAAFKGLNITDFTEEKVHMAVLSVLTKTKIMDFEEILKNLIKNYLDDNHKLYESIIKFGSEEELWNLIRKYYGYSFEEKSLERFMATLLITNMNETVKFDLPKQYDLFISKKITNCIVFIDHFMNNVNDSVYYDKMQHIIGEKMKINALIDKNDSDTFVSNDTFEVVDKLILRRITDLIKEGVEEYDKYLKLLSSRRTLHYYRKYISEYKALKWSINLLKKKKELDSLIKTESIYDMVKSYANSYYYIDKAYRKFYYHYDNCADKDVLCDLKDIVENLYNNWYLQELSIKWNDALSKNNGWRIDGIKQQDRFYSEYVKYERKERTYVIISDGLRYESADELNTLLTNERKGKSKLEYIQGVLPSYTKLGMAALLPNRSIEINDNYNVLVDGINSNGTENRDKILKSSNPKSLAVTYDKVMDMKDAEIRKAFTGLDIVYIYHNTIDARGDHASTEREVFSATEEAFEEITLLVNKLVNRVSAASIIITADHGYLYKRSAMEESNKLSGVKLDDGEDNRRFLLTSNKEEVEGTIMFSMDYLLGRDCDKYIITPKGTSRFKVQGAGANYVHGGAMPQEIIVPVIKFKNDRSTSSVNDIRKVKITLTSITRKITNIITYLEFFQDEMIQDKVLSKKVKCYFEDEEGDRISNENIIIGDSRSENPKERSYREKFVLKSMPYDKTKQYFLVIEDAEDSNGDYDRIPFNIDIAIVDEFGF</sequence>
<dbReference type="InterPro" id="IPR014060">
    <property type="entry name" value="PglZ"/>
</dbReference>
<dbReference type="Proteomes" id="UP000474042">
    <property type="component" value="Unassembled WGS sequence"/>
</dbReference>
<comment type="caution">
    <text evidence="1">The sequence shown here is derived from an EMBL/GenBank/DDBJ whole genome shotgun (WGS) entry which is preliminary data.</text>
</comment>
<dbReference type="NCBIfam" id="TIGR02687">
    <property type="entry name" value="BREX-1 system phosphatase PglZ type A"/>
    <property type="match status" value="1"/>
</dbReference>
<dbReference type="Pfam" id="PF08665">
    <property type="entry name" value="PglZ"/>
    <property type="match status" value="1"/>
</dbReference>
<gene>
    <name evidence="1" type="primary">pglZ</name>
    <name evidence="1" type="ORF">GND98_005115</name>
</gene>
<evidence type="ECO:0000313" key="2">
    <source>
        <dbReference type="Proteomes" id="UP000474042"/>
    </source>
</evidence>
<organism evidence="1 2">
    <name type="scientific">Clostridium butyricum</name>
    <dbReference type="NCBI Taxonomy" id="1492"/>
    <lineage>
        <taxon>Bacteria</taxon>
        <taxon>Bacillati</taxon>
        <taxon>Bacillota</taxon>
        <taxon>Clostridia</taxon>
        <taxon>Eubacteriales</taxon>
        <taxon>Clostridiaceae</taxon>
        <taxon>Clostridium</taxon>
    </lineage>
</organism>